<accession>A0A2I7SER3</accession>
<organism evidence="2 3">
    <name type="scientific">Pseudotamlana carrageenivorans</name>
    <dbReference type="NCBI Taxonomy" id="2069432"/>
    <lineage>
        <taxon>Bacteria</taxon>
        <taxon>Pseudomonadati</taxon>
        <taxon>Bacteroidota</taxon>
        <taxon>Flavobacteriia</taxon>
        <taxon>Flavobacteriales</taxon>
        <taxon>Flavobacteriaceae</taxon>
        <taxon>Pseudotamlana</taxon>
    </lineage>
</organism>
<reference evidence="3" key="1">
    <citation type="submission" date="2018-01" db="EMBL/GenBank/DDBJ databases">
        <title>Complete genome of Tamlana sp. UJ94.</title>
        <authorList>
            <person name="Jung J."/>
            <person name="Chung D."/>
            <person name="Bae S.S."/>
            <person name="Baek K."/>
        </authorList>
    </citation>
    <scope>NUCLEOTIDE SEQUENCE [LARGE SCALE GENOMIC DNA]</scope>
    <source>
        <strain evidence="3">UJ94</strain>
    </source>
</reference>
<name>A0A2I7SER3_9FLAO</name>
<evidence type="ECO:0000256" key="1">
    <source>
        <dbReference type="SAM" id="Phobius"/>
    </source>
</evidence>
<dbReference type="KEGG" id="taj:C1A40_02380"/>
<gene>
    <name evidence="2" type="ORF">C1A40_02380</name>
</gene>
<proteinExistence type="predicted"/>
<keyword evidence="1" id="KW-1133">Transmembrane helix</keyword>
<feature type="transmembrane region" description="Helical" evidence="1">
    <location>
        <begin position="12"/>
        <end position="32"/>
    </location>
</feature>
<keyword evidence="3" id="KW-1185">Reference proteome</keyword>
<dbReference type="AlphaFoldDB" id="A0A2I7SER3"/>
<keyword evidence="1" id="KW-0812">Transmembrane</keyword>
<protein>
    <submittedName>
        <fullName evidence="2">Uncharacterized protein</fullName>
    </submittedName>
</protein>
<evidence type="ECO:0000313" key="3">
    <source>
        <dbReference type="Proteomes" id="UP000236592"/>
    </source>
</evidence>
<dbReference type="OrthoDB" id="796231at2"/>
<dbReference type="EMBL" id="CP025938">
    <property type="protein sequence ID" value="AUS04389.1"/>
    <property type="molecule type" value="Genomic_DNA"/>
</dbReference>
<keyword evidence="1" id="KW-0472">Membrane</keyword>
<dbReference type="RefSeq" id="WP_102994499.1">
    <property type="nucleotide sequence ID" value="NZ_CP025938.1"/>
</dbReference>
<sequence length="149" mass="17048">MKTSALLLKNSGKAKVIGITTFIMLVTLYLVYRRGKSQGIKEENTKIIPVPLPDINYDKGVTEDVAKRVRFYSLSLFEDLTEIFGLRDTDIYKRLSAESDNVLISVYNDFNNLYGKEEKGSLTKWIQDELIQTSAMKSVLDRFLNLNLK</sequence>
<dbReference type="Proteomes" id="UP000236592">
    <property type="component" value="Chromosome"/>
</dbReference>
<evidence type="ECO:0000313" key="2">
    <source>
        <dbReference type="EMBL" id="AUS04389.1"/>
    </source>
</evidence>